<accession>A0ABS9J506</accession>
<proteinExistence type="predicted"/>
<evidence type="ECO:0000313" key="5">
    <source>
        <dbReference type="EMBL" id="MCF8715497.1"/>
    </source>
</evidence>
<dbReference type="Pfam" id="PF01022">
    <property type="entry name" value="HTH_5"/>
    <property type="match status" value="1"/>
</dbReference>
<dbReference type="InterPro" id="IPR036388">
    <property type="entry name" value="WH-like_DNA-bd_sf"/>
</dbReference>
<comment type="caution">
    <text evidence="5">The sequence shown here is derived from an EMBL/GenBank/DDBJ whole genome shotgun (WGS) entry which is preliminary data.</text>
</comment>
<dbReference type="InterPro" id="IPR051081">
    <property type="entry name" value="HTH_MetalResp_TranReg"/>
</dbReference>
<evidence type="ECO:0000256" key="3">
    <source>
        <dbReference type="ARBA" id="ARBA00023163"/>
    </source>
</evidence>
<keyword evidence="6" id="KW-1185">Reference proteome</keyword>
<keyword evidence="1" id="KW-0805">Transcription regulation</keyword>
<dbReference type="PROSITE" id="PS50987">
    <property type="entry name" value="HTH_ARSR_2"/>
    <property type="match status" value="1"/>
</dbReference>
<dbReference type="Proteomes" id="UP000829517">
    <property type="component" value="Unassembled WGS sequence"/>
</dbReference>
<name>A0ABS9J506_9FLAO</name>
<keyword evidence="2" id="KW-0238">DNA-binding</keyword>
<organism evidence="5 6">
    <name type="scientific">Joostella atrarenae</name>
    <dbReference type="NCBI Taxonomy" id="679257"/>
    <lineage>
        <taxon>Bacteria</taxon>
        <taxon>Pseudomonadati</taxon>
        <taxon>Bacteroidota</taxon>
        <taxon>Flavobacteriia</taxon>
        <taxon>Flavobacteriales</taxon>
        <taxon>Flavobacteriaceae</taxon>
        <taxon>Joostella</taxon>
    </lineage>
</organism>
<evidence type="ECO:0000256" key="2">
    <source>
        <dbReference type="ARBA" id="ARBA00023125"/>
    </source>
</evidence>
<dbReference type="InterPro" id="IPR036390">
    <property type="entry name" value="WH_DNA-bd_sf"/>
</dbReference>
<protein>
    <submittedName>
        <fullName evidence="5">Winged helix-turn-helix transcriptional regulator</fullName>
    </submittedName>
</protein>
<reference evidence="5 6" key="1">
    <citation type="submission" date="2021-01" db="EMBL/GenBank/DDBJ databases">
        <title>Genome sequencing of Joostella atrarenae M1-2 (= KCTC 23194).</title>
        <authorList>
            <person name="Zakaria M.R."/>
            <person name="Lam M.Q."/>
            <person name="Chong C.S."/>
        </authorList>
    </citation>
    <scope>NUCLEOTIDE SEQUENCE [LARGE SCALE GENOMIC DNA]</scope>
    <source>
        <strain evidence="5 6">M1-2</strain>
    </source>
</reference>
<dbReference type="PANTHER" id="PTHR33154">
    <property type="entry name" value="TRANSCRIPTIONAL REGULATOR, ARSR FAMILY"/>
    <property type="match status" value="1"/>
</dbReference>
<dbReference type="SUPFAM" id="SSF46785">
    <property type="entry name" value="Winged helix' DNA-binding domain"/>
    <property type="match status" value="1"/>
</dbReference>
<sequence length="107" mass="12026">MGFTKILAHTLEQNELSKTFKALGHPARISILQYISNNPNCICNDMVRDIDLAQATISQHLIELKKVDLIKGTPKGKKTCYNINIDKLYEVKQSVGSFFNETQQGNS</sequence>
<dbReference type="PRINTS" id="PR00778">
    <property type="entry name" value="HTHARSR"/>
</dbReference>
<evidence type="ECO:0000259" key="4">
    <source>
        <dbReference type="PROSITE" id="PS50987"/>
    </source>
</evidence>
<dbReference type="NCBIfam" id="NF033788">
    <property type="entry name" value="HTH_metalloreg"/>
    <property type="match status" value="1"/>
</dbReference>
<dbReference type="PANTHER" id="PTHR33154:SF15">
    <property type="entry name" value="REGULATORY PROTEIN ARSR"/>
    <property type="match status" value="1"/>
</dbReference>
<dbReference type="InterPro" id="IPR001845">
    <property type="entry name" value="HTH_ArsR_DNA-bd_dom"/>
</dbReference>
<dbReference type="CDD" id="cd00090">
    <property type="entry name" value="HTH_ARSR"/>
    <property type="match status" value="1"/>
</dbReference>
<dbReference type="RefSeq" id="WP_236959461.1">
    <property type="nucleotide sequence ID" value="NZ_JAETXX010000007.1"/>
</dbReference>
<dbReference type="InterPro" id="IPR011991">
    <property type="entry name" value="ArsR-like_HTH"/>
</dbReference>
<evidence type="ECO:0000256" key="1">
    <source>
        <dbReference type="ARBA" id="ARBA00023015"/>
    </source>
</evidence>
<keyword evidence="3" id="KW-0804">Transcription</keyword>
<dbReference type="SMART" id="SM00418">
    <property type="entry name" value="HTH_ARSR"/>
    <property type="match status" value="1"/>
</dbReference>
<feature type="domain" description="HTH arsR-type" evidence="4">
    <location>
        <begin position="8"/>
        <end position="103"/>
    </location>
</feature>
<dbReference type="EMBL" id="JAETXX010000007">
    <property type="protein sequence ID" value="MCF8715497.1"/>
    <property type="molecule type" value="Genomic_DNA"/>
</dbReference>
<evidence type="ECO:0000313" key="6">
    <source>
        <dbReference type="Proteomes" id="UP000829517"/>
    </source>
</evidence>
<gene>
    <name evidence="5" type="ORF">JM658_11735</name>
</gene>
<dbReference type="Gene3D" id="1.10.10.10">
    <property type="entry name" value="Winged helix-like DNA-binding domain superfamily/Winged helix DNA-binding domain"/>
    <property type="match status" value="1"/>
</dbReference>